<dbReference type="Pfam" id="PF10148">
    <property type="entry name" value="SCHIP-1_C"/>
    <property type="match status" value="1"/>
</dbReference>
<feature type="domain" description="Schwannomin interacting protein 1 C-terminal" evidence="2">
    <location>
        <begin position="2"/>
        <end position="32"/>
    </location>
</feature>
<evidence type="ECO:0000256" key="1">
    <source>
        <dbReference type="SAM" id="MobiDB-lite"/>
    </source>
</evidence>
<keyword evidence="4" id="KW-1185">Reference proteome</keyword>
<evidence type="ECO:0000313" key="3">
    <source>
        <dbReference type="EMBL" id="VDK50710.1"/>
    </source>
</evidence>
<feature type="compositionally biased region" description="Polar residues" evidence="1">
    <location>
        <begin position="43"/>
        <end position="52"/>
    </location>
</feature>
<dbReference type="OrthoDB" id="5800871at2759"/>
<name>A0A183D9M8_9BILA</name>
<feature type="region of interest" description="Disordered" evidence="1">
    <location>
        <begin position="29"/>
        <end position="60"/>
    </location>
</feature>
<evidence type="ECO:0000259" key="2">
    <source>
        <dbReference type="Pfam" id="PF10148"/>
    </source>
</evidence>
<proteinExistence type="predicted"/>
<protein>
    <submittedName>
        <fullName evidence="5">SCHIP-1 domain-containing protein</fullName>
    </submittedName>
</protein>
<reference evidence="3 4" key="2">
    <citation type="submission" date="2018-11" db="EMBL/GenBank/DDBJ databases">
        <authorList>
            <consortium name="Pathogen Informatics"/>
        </authorList>
    </citation>
    <scope>NUCLEOTIDE SEQUENCE [LARGE SCALE GENOMIC DNA]</scope>
</reference>
<dbReference type="Proteomes" id="UP000271098">
    <property type="component" value="Unassembled WGS sequence"/>
</dbReference>
<dbReference type="WBParaSite" id="GPUH_0000542601-mRNA-1">
    <property type="protein sequence ID" value="GPUH_0000542601-mRNA-1"/>
    <property type="gene ID" value="GPUH_0000542601"/>
</dbReference>
<dbReference type="AlphaFoldDB" id="A0A183D9M8"/>
<dbReference type="EMBL" id="UYRT01011506">
    <property type="protein sequence ID" value="VDK50710.1"/>
    <property type="molecule type" value="Genomic_DNA"/>
</dbReference>
<dbReference type="InterPro" id="IPR015649">
    <property type="entry name" value="SCHIP_1_C"/>
</dbReference>
<accession>A0A183D9M8</accession>
<evidence type="ECO:0000313" key="4">
    <source>
        <dbReference type="Proteomes" id="UP000271098"/>
    </source>
</evidence>
<sequence length="60" mass="6903">MRLLVEKDSLYMQQDSMLVDIEDMIQHESNSESLNSPDFLKVQPSSSSSMATTKLRILKR</sequence>
<gene>
    <name evidence="3" type="ORF">GPUH_LOCUS5418</name>
</gene>
<organism evidence="5">
    <name type="scientific">Gongylonema pulchrum</name>
    <dbReference type="NCBI Taxonomy" id="637853"/>
    <lineage>
        <taxon>Eukaryota</taxon>
        <taxon>Metazoa</taxon>
        <taxon>Ecdysozoa</taxon>
        <taxon>Nematoda</taxon>
        <taxon>Chromadorea</taxon>
        <taxon>Rhabditida</taxon>
        <taxon>Spirurina</taxon>
        <taxon>Spiruromorpha</taxon>
        <taxon>Spiruroidea</taxon>
        <taxon>Gongylonematidae</taxon>
        <taxon>Gongylonema</taxon>
    </lineage>
</organism>
<reference evidence="5" key="1">
    <citation type="submission" date="2016-06" db="UniProtKB">
        <authorList>
            <consortium name="WormBaseParasite"/>
        </authorList>
    </citation>
    <scope>IDENTIFICATION</scope>
</reference>
<evidence type="ECO:0000313" key="5">
    <source>
        <dbReference type="WBParaSite" id="GPUH_0000542601-mRNA-1"/>
    </source>
</evidence>